<dbReference type="GO" id="GO:0005886">
    <property type="term" value="C:plasma membrane"/>
    <property type="evidence" value="ECO:0007669"/>
    <property type="project" value="TreeGrafter"/>
</dbReference>
<keyword evidence="6" id="KW-0675">Receptor</keyword>
<dbReference type="AlphaFoldDB" id="A0A8C9KSW5"/>
<evidence type="ECO:0000256" key="1">
    <source>
        <dbReference type="ARBA" id="ARBA00004141"/>
    </source>
</evidence>
<dbReference type="PRINTS" id="PR02108">
    <property type="entry name" value="MRGPCRFAMILY"/>
</dbReference>
<dbReference type="Gene3D" id="1.20.1070.10">
    <property type="entry name" value="Rhodopsin 7-helix transmembrane proteins"/>
    <property type="match status" value="1"/>
</dbReference>
<sequence length="300" mass="34222">MDSPSTDYNLCETDVTSMAIHSVTLLICLCGLAGNGAVLCLLGFRCLYRNSTTLYIHIRTFFDFLFLLLLLPSTLFFLLENVSCSIIMPLGYVGFLFRVSLLSYSFWLYMLTIISINRCRSIHCPLWLCCHRPQHLSWVVLALLGAFFLTLITIFAVMLSLCMFQLSEHCWVSLVSMYTFNLLLSAPFMLISSIILFIKVKPGSHQQQPKRFDIVICLIVLFTLPRSLCNFLQELGYTIMPSQAVFLLACISSSINPFIYFLVGRCWRPCSMGSLRLSLRRIFEEDPGTVAERFLESPDQ</sequence>
<evidence type="ECO:0000259" key="9">
    <source>
        <dbReference type="PROSITE" id="PS50262"/>
    </source>
</evidence>
<dbReference type="InterPro" id="IPR017452">
    <property type="entry name" value="GPCR_Rhodpsn_7TM"/>
</dbReference>
<dbReference type="GeneTree" id="ENSGT01030000234639"/>
<keyword evidence="11" id="KW-1185">Reference proteome</keyword>
<feature type="transmembrane region" description="Helical" evidence="8">
    <location>
        <begin position="91"/>
        <end position="116"/>
    </location>
</feature>
<evidence type="ECO:0000256" key="6">
    <source>
        <dbReference type="ARBA" id="ARBA00023170"/>
    </source>
</evidence>
<accession>A0A8C9KSW5</accession>
<feature type="transmembrane region" description="Helical" evidence="8">
    <location>
        <begin position="245"/>
        <end position="263"/>
    </location>
</feature>
<organism evidence="10 11">
    <name type="scientific">Serinus canaria</name>
    <name type="common">Island canary</name>
    <name type="synonym">Fringilla canaria</name>
    <dbReference type="NCBI Taxonomy" id="9135"/>
    <lineage>
        <taxon>Eukaryota</taxon>
        <taxon>Metazoa</taxon>
        <taxon>Chordata</taxon>
        <taxon>Craniata</taxon>
        <taxon>Vertebrata</taxon>
        <taxon>Euteleostomi</taxon>
        <taxon>Archelosauria</taxon>
        <taxon>Archosauria</taxon>
        <taxon>Dinosauria</taxon>
        <taxon>Saurischia</taxon>
        <taxon>Theropoda</taxon>
        <taxon>Coelurosauria</taxon>
        <taxon>Aves</taxon>
        <taxon>Neognathae</taxon>
        <taxon>Neoaves</taxon>
        <taxon>Telluraves</taxon>
        <taxon>Australaves</taxon>
        <taxon>Passeriformes</taxon>
        <taxon>Passeroidea</taxon>
        <taxon>Fringillidae</taxon>
        <taxon>Carduelinae</taxon>
        <taxon>Serinus</taxon>
    </lineage>
</organism>
<dbReference type="InterPro" id="IPR000276">
    <property type="entry name" value="GPCR_Rhodpsn"/>
</dbReference>
<evidence type="ECO:0000256" key="8">
    <source>
        <dbReference type="SAM" id="Phobius"/>
    </source>
</evidence>
<evidence type="ECO:0000256" key="7">
    <source>
        <dbReference type="ARBA" id="ARBA00023224"/>
    </source>
</evidence>
<reference evidence="10" key="2">
    <citation type="submission" date="2025-09" db="UniProtKB">
        <authorList>
            <consortium name="Ensembl"/>
        </authorList>
    </citation>
    <scope>IDENTIFICATION</scope>
</reference>
<feature type="transmembrane region" description="Helical" evidence="8">
    <location>
        <begin position="136"/>
        <end position="166"/>
    </location>
</feature>
<dbReference type="SUPFAM" id="SSF81321">
    <property type="entry name" value="Family A G protein-coupled receptor-like"/>
    <property type="match status" value="1"/>
</dbReference>
<evidence type="ECO:0000313" key="10">
    <source>
        <dbReference type="Ensembl" id="ENSSCAP00000001859.1"/>
    </source>
</evidence>
<dbReference type="InterPro" id="IPR026234">
    <property type="entry name" value="MRGPCRFAMILY"/>
</dbReference>
<dbReference type="OMA" id="IISINRC"/>
<feature type="transmembrane region" description="Helical" evidence="8">
    <location>
        <begin position="20"/>
        <end position="48"/>
    </location>
</feature>
<keyword evidence="2 8" id="KW-0812">Transmembrane</keyword>
<dbReference type="PRINTS" id="PR00237">
    <property type="entry name" value="GPCRRHODOPSN"/>
</dbReference>
<reference evidence="10" key="1">
    <citation type="submission" date="2025-08" db="UniProtKB">
        <authorList>
            <consortium name="Ensembl"/>
        </authorList>
    </citation>
    <scope>IDENTIFICATION</scope>
</reference>
<evidence type="ECO:0000256" key="3">
    <source>
        <dbReference type="ARBA" id="ARBA00022989"/>
    </source>
</evidence>
<feature type="domain" description="G-protein coupled receptors family 1 profile" evidence="9">
    <location>
        <begin position="34"/>
        <end position="260"/>
    </location>
</feature>
<keyword evidence="7" id="KW-0807">Transducer</keyword>
<evidence type="ECO:0000256" key="5">
    <source>
        <dbReference type="ARBA" id="ARBA00023136"/>
    </source>
</evidence>
<keyword evidence="5 8" id="KW-0472">Membrane</keyword>
<feature type="transmembrane region" description="Helical" evidence="8">
    <location>
        <begin position="60"/>
        <end position="79"/>
    </location>
</feature>
<evidence type="ECO:0000256" key="2">
    <source>
        <dbReference type="ARBA" id="ARBA00022692"/>
    </source>
</evidence>
<feature type="transmembrane region" description="Helical" evidence="8">
    <location>
        <begin position="178"/>
        <end position="200"/>
    </location>
</feature>
<comment type="subcellular location">
    <subcellularLocation>
        <location evidence="1">Membrane</location>
        <topology evidence="1">Multi-pass membrane protein</topology>
    </subcellularLocation>
</comment>
<feature type="transmembrane region" description="Helical" evidence="8">
    <location>
        <begin position="212"/>
        <end position="233"/>
    </location>
</feature>
<keyword evidence="3 8" id="KW-1133">Transmembrane helix</keyword>
<dbReference type="Proteomes" id="UP000694409">
    <property type="component" value="Unassembled WGS sequence"/>
</dbReference>
<evidence type="ECO:0000256" key="4">
    <source>
        <dbReference type="ARBA" id="ARBA00023040"/>
    </source>
</evidence>
<proteinExistence type="predicted"/>
<evidence type="ECO:0000313" key="11">
    <source>
        <dbReference type="Proteomes" id="UP000694409"/>
    </source>
</evidence>
<keyword evidence="4" id="KW-0297">G-protein coupled receptor</keyword>
<dbReference type="GO" id="GO:0004930">
    <property type="term" value="F:G protein-coupled receptor activity"/>
    <property type="evidence" value="ECO:0007669"/>
    <property type="project" value="UniProtKB-KW"/>
</dbReference>
<dbReference type="PANTHER" id="PTHR11334">
    <property type="entry name" value="MAS-RELATED G-PROTEIN COUPLED RECEPTOR"/>
    <property type="match status" value="1"/>
</dbReference>
<protein>
    <submittedName>
        <fullName evidence="10">Mas-related G-protein coupled receptor member H-like</fullName>
    </submittedName>
</protein>
<dbReference type="PANTHER" id="PTHR11334:SF68">
    <property type="entry name" value="G-PROTEIN COUPLED RECEPTORS FAMILY 1 PROFILE DOMAIN-CONTAINING PROTEIN-RELATED"/>
    <property type="match status" value="1"/>
</dbReference>
<dbReference type="PROSITE" id="PS50262">
    <property type="entry name" value="G_PROTEIN_RECEP_F1_2"/>
    <property type="match status" value="1"/>
</dbReference>
<dbReference type="Ensembl" id="ENSSCAT00000002168.1">
    <property type="protein sequence ID" value="ENSSCAP00000001859.1"/>
    <property type="gene ID" value="ENSSCAG00000001605.1"/>
</dbReference>
<name>A0A8C9KSW5_SERCA</name>